<dbReference type="InterPro" id="IPR052736">
    <property type="entry name" value="Stf3_sulfotransferase"/>
</dbReference>
<dbReference type="HOGENOM" id="CLU_053496_0_0_11"/>
<dbReference type="SUPFAM" id="SSF52540">
    <property type="entry name" value="P-loop containing nucleoside triphosphate hydrolases"/>
    <property type="match status" value="1"/>
</dbReference>
<dbReference type="Pfam" id="PF13469">
    <property type="entry name" value="Sulfotransfer_3"/>
    <property type="match status" value="1"/>
</dbReference>
<sequence>MVSSAESLVARAHESCGLTDLGPGGWRGGLDNLVSATERDASDDPEAVERIEALLVQRLVTRMRIEEWYSEHAREAADPIDGPLMIVGLPRTATTALHFLLANDPGFRYLRPWEVNNPVPPPVLGREHDDPRRPRVPPAANPRHIVAVDGPAEDWPIHALAFDHAELTLPVPSHATWWRGTAHPDLFPYQERVLRLLHAHRPPHRWLLKTPAYVFLLPEAAAHYPDARFVFTHRDPVAALASTCSTVAAARRQRTPSWSPDAAFGPSLLEHWSVGVQQAMAAREAIGPERFLDVGQHEIESDPVGTAERIYEFTGLTLDDEVRLSMRRWAEANSQGARPAHRYSLEEYGLTAAGVTDAFAPYLERFASHCFR</sequence>
<evidence type="ECO:0000256" key="1">
    <source>
        <dbReference type="SAM" id="MobiDB-lite"/>
    </source>
</evidence>
<evidence type="ECO:0008006" key="4">
    <source>
        <dbReference type="Google" id="ProtNLM"/>
    </source>
</evidence>
<proteinExistence type="predicted"/>
<dbReference type="PANTHER" id="PTHR36451">
    <property type="entry name" value="PAPS-DEPENDENT SULFOTRANSFERASE STF3"/>
    <property type="match status" value="1"/>
</dbReference>
<dbReference type="PANTHER" id="PTHR36451:SF1">
    <property type="entry name" value="OMEGA-HYDROXY-BETA-DIHYDROMENAQUINONE-9 SULFOTRANSFERASE STF3"/>
    <property type="match status" value="1"/>
</dbReference>
<protein>
    <recommendedName>
        <fullName evidence="4">Sulfotransferase</fullName>
    </recommendedName>
</protein>
<dbReference type="RefSeq" id="WP_013423971.1">
    <property type="nucleotide sequence ID" value="NC_014666.1"/>
</dbReference>
<dbReference type="OrthoDB" id="9777890at2"/>
<dbReference type="Proteomes" id="UP000002484">
    <property type="component" value="Chromosome"/>
</dbReference>
<dbReference type="InParanoid" id="E3J7U9"/>
<dbReference type="Gene3D" id="3.40.50.300">
    <property type="entry name" value="P-loop containing nucleotide triphosphate hydrolases"/>
    <property type="match status" value="1"/>
</dbReference>
<reference evidence="2 3" key="1">
    <citation type="submission" date="2010-10" db="EMBL/GenBank/DDBJ databases">
        <title>Complete sequence of Frankia sp. EuI1c.</title>
        <authorList>
            <consortium name="US DOE Joint Genome Institute"/>
            <person name="Lucas S."/>
            <person name="Copeland A."/>
            <person name="Lapidus A."/>
            <person name="Cheng J.-F."/>
            <person name="Bruce D."/>
            <person name="Goodwin L."/>
            <person name="Pitluck S."/>
            <person name="Chertkov O."/>
            <person name="Detter J.C."/>
            <person name="Han C."/>
            <person name="Tapia R."/>
            <person name="Land M."/>
            <person name="Hauser L."/>
            <person name="Jeffries C."/>
            <person name="Kyrpides N."/>
            <person name="Ivanova N."/>
            <person name="Mikhailova N."/>
            <person name="Beauchemin N."/>
            <person name="Sen A."/>
            <person name="Sur S.A."/>
            <person name="Gtari M."/>
            <person name="Wall L."/>
            <person name="Tisa L."/>
            <person name="Woyke T."/>
        </authorList>
    </citation>
    <scope>NUCLEOTIDE SEQUENCE [LARGE SCALE GENOMIC DNA]</scope>
    <source>
        <strain evidence="3">DSM 45817 / CECT 9037 / EuI1c</strain>
    </source>
</reference>
<dbReference type="STRING" id="298654.FraEuI1c_2826"/>
<evidence type="ECO:0000313" key="2">
    <source>
        <dbReference type="EMBL" id="ADP80853.1"/>
    </source>
</evidence>
<feature type="region of interest" description="Disordered" evidence="1">
    <location>
        <begin position="121"/>
        <end position="142"/>
    </location>
</feature>
<evidence type="ECO:0000313" key="3">
    <source>
        <dbReference type="Proteomes" id="UP000002484"/>
    </source>
</evidence>
<dbReference type="AlphaFoldDB" id="E3J7U9"/>
<dbReference type="InterPro" id="IPR027417">
    <property type="entry name" value="P-loop_NTPase"/>
</dbReference>
<name>E3J7U9_PSEI1</name>
<accession>E3J7U9</accession>
<keyword evidence="3" id="KW-1185">Reference proteome</keyword>
<dbReference type="eggNOG" id="COG0438">
    <property type="taxonomic scope" value="Bacteria"/>
</dbReference>
<gene>
    <name evidence="2" type="ordered locus">FraEuI1c_2826</name>
</gene>
<dbReference type="EMBL" id="CP002299">
    <property type="protein sequence ID" value="ADP80853.1"/>
    <property type="molecule type" value="Genomic_DNA"/>
</dbReference>
<dbReference type="KEGG" id="fri:FraEuI1c_2826"/>
<organism evidence="2 3">
    <name type="scientific">Pseudofrankia inefficax (strain DSM 45817 / CECT 9037 / DDB 130130 / EuI1c)</name>
    <name type="common">Frankia inefficax</name>
    <dbReference type="NCBI Taxonomy" id="298654"/>
    <lineage>
        <taxon>Bacteria</taxon>
        <taxon>Bacillati</taxon>
        <taxon>Actinomycetota</taxon>
        <taxon>Actinomycetes</taxon>
        <taxon>Frankiales</taxon>
        <taxon>Frankiaceae</taxon>
        <taxon>Pseudofrankia</taxon>
    </lineage>
</organism>